<comment type="similarity">
    <text evidence="2">Belongs to the bacterial solute-binding protein 5 family.</text>
</comment>
<dbReference type="PANTHER" id="PTHR30290">
    <property type="entry name" value="PERIPLASMIC BINDING COMPONENT OF ABC TRANSPORTER"/>
    <property type="match status" value="1"/>
</dbReference>
<dbReference type="Pfam" id="PF00496">
    <property type="entry name" value="SBP_bac_5"/>
    <property type="match status" value="1"/>
</dbReference>
<dbReference type="CDD" id="cd08505">
    <property type="entry name" value="PBP2_NikA_DppA_OppA_like_18"/>
    <property type="match status" value="1"/>
</dbReference>
<evidence type="ECO:0000313" key="6">
    <source>
        <dbReference type="EMBL" id="KDM56497.1"/>
    </source>
</evidence>
<evidence type="ECO:0000256" key="4">
    <source>
        <dbReference type="ARBA" id="ARBA00022729"/>
    </source>
</evidence>
<keyword evidence="4" id="KW-0732">Signal</keyword>
<dbReference type="GO" id="GO:0043190">
    <property type="term" value="C:ATP-binding cassette (ABC) transporter complex"/>
    <property type="evidence" value="ECO:0007669"/>
    <property type="project" value="InterPro"/>
</dbReference>
<dbReference type="InterPro" id="IPR000914">
    <property type="entry name" value="SBP_5_dom"/>
</dbReference>
<dbReference type="InterPro" id="IPR039424">
    <property type="entry name" value="SBP_5"/>
</dbReference>
<dbReference type="AlphaFoldDB" id="A0A334NGW4"/>
<evidence type="ECO:0000313" key="7">
    <source>
        <dbReference type="Proteomes" id="UP000027208"/>
    </source>
</evidence>
<evidence type="ECO:0000256" key="1">
    <source>
        <dbReference type="ARBA" id="ARBA00004196"/>
    </source>
</evidence>
<dbReference type="Gene3D" id="3.90.76.10">
    <property type="entry name" value="Dipeptide-binding Protein, Domain 1"/>
    <property type="match status" value="1"/>
</dbReference>
<evidence type="ECO:0000256" key="3">
    <source>
        <dbReference type="ARBA" id="ARBA00022448"/>
    </source>
</evidence>
<comment type="subcellular location">
    <subcellularLocation>
        <location evidence="1">Cell envelope</location>
    </subcellularLocation>
</comment>
<dbReference type="PANTHER" id="PTHR30290:SF10">
    <property type="entry name" value="PERIPLASMIC OLIGOPEPTIDE-BINDING PROTEIN-RELATED"/>
    <property type="match status" value="1"/>
</dbReference>
<protein>
    <recommendedName>
        <fullName evidence="5">Solute-binding protein family 5 domain-containing protein</fullName>
    </recommendedName>
</protein>
<accession>A0A334NGW4</accession>
<dbReference type="Gene3D" id="3.10.105.10">
    <property type="entry name" value="Dipeptide-binding Protein, Domain 3"/>
    <property type="match status" value="1"/>
</dbReference>
<dbReference type="Proteomes" id="UP000027208">
    <property type="component" value="Unassembled WGS sequence"/>
</dbReference>
<dbReference type="EMBL" id="JMUI01000006">
    <property type="protein sequence ID" value="KDM56497.1"/>
    <property type="molecule type" value="Genomic_DNA"/>
</dbReference>
<dbReference type="SUPFAM" id="SSF53850">
    <property type="entry name" value="Periplasmic binding protein-like II"/>
    <property type="match status" value="1"/>
</dbReference>
<comment type="caution">
    <text evidence="6">The sequence shown here is derived from an EMBL/GenBank/DDBJ whole genome shotgun (WGS) entry which is preliminary data.</text>
</comment>
<dbReference type="GO" id="GO:1904680">
    <property type="term" value="F:peptide transmembrane transporter activity"/>
    <property type="evidence" value="ECO:0007669"/>
    <property type="project" value="TreeGrafter"/>
</dbReference>
<keyword evidence="3" id="KW-0813">Transport</keyword>
<evidence type="ECO:0000259" key="5">
    <source>
        <dbReference type="Pfam" id="PF00496"/>
    </source>
</evidence>
<dbReference type="GO" id="GO:0030288">
    <property type="term" value="C:outer membrane-bounded periplasmic space"/>
    <property type="evidence" value="ECO:0007669"/>
    <property type="project" value="UniProtKB-ARBA"/>
</dbReference>
<dbReference type="InterPro" id="IPR030678">
    <property type="entry name" value="Peptide/Ni-bd"/>
</dbReference>
<organism evidence="6 7">
    <name type="scientific">Acinetobacter nosocomialis</name>
    <dbReference type="NCBI Taxonomy" id="106654"/>
    <lineage>
        <taxon>Bacteria</taxon>
        <taxon>Pseudomonadati</taxon>
        <taxon>Pseudomonadota</taxon>
        <taxon>Gammaproteobacteria</taxon>
        <taxon>Moraxellales</taxon>
        <taxon>Moraxellaceae</taxon>
        <taxon>Acinetobacter</taxon>
        <taxon>Acinetobacter calcoaceticus/baumannii complex</taxon>
    </lineage>
</organism>
<dbReference type="Gene3D" id="3.40.190.10">
    <property type="entry name" value="Periplasmic binding protein-like II"/>
    <property type="match status" value="1"/>
</dbReference>
<name>A0A334NGW4_ACINO</name>
<evidence type="ECO:0000256" key="2">
    <source>
        <dbReference type="ARBA" id="ARBA00005695"/>
    </source>
</evidence>
<gene>
    <name evidence="6" type="ORF">AE32_01686</name>
</gene>
<dbReference type="GO" id="GO:0015833">
    <property type="term" value="P:peptide transport"/>
    <property type="evidence" value="ECO:0007669"/>
    <property type="project" value="TreeGrafter"/>
</dbReference>
<sequence>MLLKRLISFKKISYVDMNLKLKFFKLAILSLAITSIPCAYAITPAQPNKILHVAYEAPDDGFDMVKTTNFYSASIAEAIFEPLLKYDYLARPLQLVPYTAESMPKVEQDGKVYIFKIKPGIYFTDDPAFKGKRRELVAEDYIYSIKRILDPKNRAPSVSFLDGKLLGADAVVAQAKKTGKFDYAAPIAGLKATDRYTLQFTLTRQDYNFPYILAYIAFGAVAKEVVDYYGDRIGMHPVGTGPYMLSKYVPRSKVELVANPDYRGFVWNFKSTGTPWDNQLVKEMSGKKMPQIGKVVVSIIEEQQSRWLAFQSGQLDFDKLTADAVPQALDGNQLKASFQKKGIKHFPYKEPEMTYTMMNMRDPVIGGFSPEKIALRRAITLAYDQKESIKQAYKGQAVRAEMFIPEGVNGYNPKYKSSVGYNPRLANKLLDYYGYKKGADGYRTLPNGKPLVLKINNENSSAAVILSELWKKNLDAIGIRADFKVSNFADNLKAATQCKYMIWSGAWIADYPEGDNFAQLLYGPNAGQGNHACYQSKTYDALYTQAIHLPPQQRLPYYEKLNRQIEADNPWIIHVTRIRNWLIRPQVQGFKPHPMINTSWQYLDITPVKK</sequence>
<feature type="domain" description="Solute-binding protein family 5" evidence="5">
    <location>
        <begin position="95"/>
        <end position="526"/>
    </location>
</feature>
<dbReference type="PIRSF" id="PIRSF002741">
    <property type="entry name" value="MppA"/>
    <property type="match status" value="1"/>
</dbReference>
<reference evidence="6 7" key="1">
    <citation type="submission" date="2014-04" db="EMBL/GenBank/DDBJ databases">
        <title>The Genome Sequence of Acinetobacter baumanii BIDMC 57.</title>
        <authorList>
            <consortium name="The Broad Institute Genomics Platform"/>
            <consortium name="The Broad Institute Genome Sequencing Center for Infectious Disease"/>
            <person name="Murphy C."/>
            <person name="Cosimi L."/>
            <person name="Cerqueira G."/>
            <person name="Feldgarden M."/>
            <person name="Earl A."/>
            <person name="Spencer M.D."/>
            <person name="Fodor A."/>
            <person name="Sautter R.L."/>
            <person name="Hung D."/>
            <person name="Onderdonk A.B."/>
            <person name="Ernst C."/>
            <person name="Delaney M."/>
            <person name="DuBois A."/>
            <person name="Young S.K."/>
            <person name="Zeng Q."/>
            <person name="Gargeya S."/>
            <person name="Abouelleil A."/>
            <person name="Alvarado L."/>
            <person name="Chapman S.B."/>
            <person name="Gainer-Dewar J."/>
            <person name="Goldberg J."/>
            <person name="Griggs A."/>
            <person name="Gujja S."/>
            <person name="Hansen M."/>
            <person name="Howarth C."/>
            <person name="Imamovic A."/>
            <person name="Larimer J."/>
            <person name="Pearson M."/>
            <person name="Poon T.W."/>
            <person name="Priest M."/>
            <person name="Roberts A."/>
            <person name="Saif S."/>
            <person name="Shea T."/>
            <person name="Sykes S."/>
            <person name="Wortman J."/>
            <person name="Nusbaum C."/>
            <person name="Birren B."/>
        </authorList>
    </citation>
    <scope>NUCLEOTIDE SEQUENCE [LARGE SCALE GENOMIC DNA]</scope>
    <source>
        <strain evidence="6 7">BIDMC 57</strain>
    </source>
</reference>
<proteinExistence type="inferred from homology"/>